<feature type="compositionally biased region" description="Basic and acidic residues" evidence="1">
    <location>
        <begin position="314"/>
        <end position="323"/>
    </location>
</feature>
<feature type="region of interest" description="Disordered" evidence="1">
    <location>
        <begin position="1173"/>
        <end position="1192"/>
    </location>
</feature>
<feature type="compositionally biased region" description="Low complexity" evidence="1">
    <location>
        <begin position="985"/>
        <end position="997"/>
    </location>
</feature>
<protein>
    <submittedName>
        <fullName evidence="3">Related to MNR2 - Manganese resistance protein</fullName>
    </submittedName>
</protein>
<organism evidence="3 4">
    <name type="scientific">Pseudozyma flocculosa</name>
    <dbReference type="NCBI Taxonomy" id="84751"/>
    <lineage>
        <taxon>Eukaryota</taxon>
        <taxon>Fungi</taxon>
        <taxon>Dikarya</taxon>
        <taxon>Basidiomycota</taxon>
        <taxon>Ustilaginomycotina</taxon>
        <taxon>Ustilaginomycetes</taxon>
        <taxon>Ustilaginales</taxon>
        <taxon>Ustilaginaceae</taxon>
        <taxon>Pseudozyma</taxon>
    </lineage>
</organism>
<dbReference type="Proteomes" id="UP000323386">
    <property type="component" value="Unassembled WGS sequence"/>
</dbReference>
<feature type="compositionally biased region" description="Basic and acidic residues" evidence="1">
    <location>
        <begin position="1024"/>
        <end position="1034"/>
    </location>
</feature>
<feature type="region of interest" description="Disordered" evidence="1">
    <location>
        <begin position="706"/>
        <end position="848"/>
    </location>
</feature>
<dbReference type="EMBL" id="OOIP01000001">
    <property type="protein sequence ID" value="SPO34696.1"/>
    <property type="molecule type" value="Genomic_DNA"/>
</dbReference>
<feature type="compositionally biased region" description="Low complexity" evidence="1">
    <location>
        <begin position="366"/>
        <end position="408"/>
    </location>
</feature>
<feature type="compositionally biased region" description="Basic residues" evidence="1">
    <location>
        <begin position="479"/>
        <end position="489"/>
    </location>
</feature>
<keyword evidence="2" id="KW-1133">Transmembrane helix</keyword>
<dbReference type="PANTHER" id="PTHR21535:SF90">
    <property type="entry name" value="CORA METAL ION TRANSPORTER"/>
    <property type="match status" value="1"/>
</dbReference>
<feature type="transmembrane region" description="Helical" evidence="2">
    <location>
        <begin position="1452"/>
        <end position="1475"/>
    </location>
</feature>
<feature type="compositionally biased region" description="Basic residues" evidence="1">
    <location>
        <begin position="197"/>
        <end position="211"/>
    </location>
</feature>
<feature type="compositionally biased region" description="Basic and acidic residues" evidence="1">
    <location>
        <begin position="334"/>
        <end position="344"/>
    </location>
</feature>
<name>A0A5C3ET44_9BASI</name>
<feature type="region of interest" description="Disordered" evidence="1">
    <location>
        <begin position="1371"/>
        <end position="1393"/>
    </location>
</feature>
<dbReference type="Gene3D" id="3.30.460.20">
    <property type="entry name" value="CorA soluble domain-like"/>
    <property type="match status" value="1"/>
</dbReference>
<proteinExistence type="predicted"/>
<feature type="compositionally biased region" description="Low complexity" evidence="1">
    <location>
        <begin position="1209"/>
        <end position="1222"/>
    </location>
</feature>
<feature type="region of interest" description="Disordered" evidence="1">
    <location>
        <begin position="644"/>
        <end position="690"/>
    </location>
</feature>
<feature type="region of interest" description="Disordered" evidence="1">
    <location>
        <begin position="948"/>
        <end position="1034"/>
    </location>
</feature>
<evidence type="ECO:0000313" key="4">
    <source>
        <dbReference type="Proteomes" id="UP000323386"/>
    </source>
</evidence>
<feature type="compositionally biased region" description="Low complexity" evidence="1">
    <location>
        <begin position="252"/>
        <end position="261"/>
    </location>
</feature>
<feature type="compositionally biased region" description="Polar residues" evidence="1">
    <location>
        <begin position="662"/>
        <end position="671"/>
    </location>
</feature>
<feature type="transmembrane region" description="Helical" evidence="2">
    <location>
        <begin position="1091"/>
        <end position="1108"/>
    </location>
</feature>
<dbReference type="GO" id="GO:0010961">
    <property type="term" value="P:intracellular magnesium ion homeostasis"/>
    <property type="evidence" value="ECO:0007669"/>
    <property type="project" value="TreeGrafter"/>
</dbReference>
<dbReference type="PANTHER" id="PTHR21535">
    <property type="entry name" value="MAGNESIUM AND COBALT TRANSPORT PROTEIN/MITOCHONDRIAL IMPORT INNER MEMBRANE TRANSLOCASE SUBUNIT TIM8"/>
    <property type="match status" value="1"/>
</dbReference>
<reference evidence="3 4" key="1">
    <citation type="submission" date="2018-03" db="EMBL/GenBank/DDBJ databases">
        <authorList>
            <person name="Guldener U."/>
        </authorList>
    </citation>
    <scope>NUCLEOTIDE SEQUENCE [LARGE SCALE GENOMIC DNA]</scope>
    <source>
        <strain evidence="3 4">DAOM196992</strain>
    </source>
</reference>
<dbReference type="InterPro" id="IPR044089">
    <property type="entry name" value="Alr1-like"/>
</dbReference>
<keyword evidence="2" id="KW-0812">Transmembrane</keyword>
<feature type="compositionally biased region" description="Basic and acidic residues" evidence="1">
    <location>
        <begin position="998"/>
        <end position="1012"/>
    </location>
</feature>
<feature type="compositionally biased region" description="Basic residues" evidence="1">
    <location>
        <begin position="345"/>
        <end position="365"/>
    </location>
</feature>
<feature type="compositionally biased region" description="Low complexity" evidence="1">
    <location>
        <begin position="129"/>
        <end position="145"/>
    </location>
</feature>
<feature type="compositionally biased region" description="Basic and acidic residues" evidence="1">
    <location>
        <begin position="111"/>
        <end position="128"/>
    </location>
</feature>
<feature type="region of interest" description="Disordered" evidence="1">
    <location>
        <begin position="860"/>
        <end position="880"/>
    </location>
</feature>
<feature type="region of interest" description="Disordered" evidence="1">
    <location>
        <begin position="423"/>
        <end position="550"/>
    </location>
</feature>
<feature type="compositionally biased region" description="Low complexity" evidence="1">
    <location>
        <begin position="161"/>
        <end position="174"/>
    </location>
</feature>
<feature type="region of interest" description="Disordered" evidence="1">
    <location>
        <begin position="296"/>
        <end position="411"/>
    </location>
</feature>
<feature type="compositionally biased region" description="Polar residues" evidence="1">
    <location>
        <begin position="1"/>
        <end position="10"/>
    </location>
</feature>
<feature type="compositionally biased region" description="Low complexity" evidence="1">
    <location>
        <begin position="423"/>
        <end position="460"/>
    </location>
</feature>
<sequence>MSERYSQAGPSRSAPAPQEGHRPAPSASRPQAPISAAPVDAEELELSEMPQPPRRALLPADTAEPPRRPSEPGEAWMQDALRSLPPAAERDAMRHQKRSSIASLGPGSRPAQERSHDADPKQRLERIRSAASFVSRVSADRSSQSSKDKDHGPGWISRFTRAAGRSGGLSAARGDNGLSSPVLPSAGDHLLSISKTKAARKQARRDARRARRASERQEQQQQQQRRNHDDGRDDDDAIITLDGLDEDERPSEQQQLRLTSSRSRRAVKIDAQAVDLPIAPPLDVPEANAPTATALAEAAKAARKPKRKLQFAPEQRRVRKVDLPEGYEAGELYRGLDEYVEAARERRRKQQNASSRRSRRRRAGRSSRGSRGGSRSSAASSRTSDSSSSSSSSSSDDGSSSSSSSSSGSGHGLTIARLRAFFGDSSSSSSSSSSDSDSDSDSSSTDSSSTSDGPSSSADRSNARRRRPRSRTFSMSRGSRSKRQGRSRSRGADSEDSDSDVDSQGSSRGGPLTPYLGPLADLQLVRKSRTRKQRKRARNAAKRAKKREAQLIKEGRLPPKPSRSARAKAARARDMAGGVTEYQLFTPMALPMDALSAQLDTQERTPRSRTTTAGVVYRKTMRTTSWEAVRHQFHVLRHYLKQVDGQGGDLGMPASGGRASEKSNTATTSGNDRAGAGRDETGKPASSAVERSLALELSPLQLGETDFIGGDLSLPPPAMDLPEPSETPSPQTGHIDGSDQETPKLKPHNVSSLLASNSRRSSDFEPPGDQEMEGRTGVRMSDLPLSPHMSNDFAKDFNKGFGRSPRSFPPLPSRRGNAPFDDDDAEASGGPGRRAGKRNGGTRPRTARQQKYKGLFAAAEHDGQDGGSGPDRSGAPTHDQGAEGAWWLNVRCPTYKDMQEISKLFPLHPLTVEDVLQQDPREKVDVFDKLGYYFVVIRAIDERYFRYTGSSGKHPDGSPRLDGDRGTSGSARKPAQPGAGKRTSNEGSEATAAGSASPKEKPSPEERGETERSGQPSFEMTGLAEKRQDTTYPDEQRTAADGLAQGAGGRAWQGDGGGVTTAMTRKAHVEIVEGVGGREGLEGVSVGANNLYLIVFAHGVISFSFDDVSKHTDRVMRRLLEITQPVELTADWIAHGLYDSVVDAFFPLLSFVQAEIVEIEAITTEPTVASWAQKKGTSLAPKRRRQRALMGTNPEGRLISVEPVLGNSSSASISGSSSSNGKSAGGIGGSPDMEKAMPPTMPSERPPDMLETRRLKTLVVLRLFPFIRLPEALLDHLPWFLVKRRQQVTIARLPTWEFQDALEEEMRKTAAEIDEAGGTVFDTQAAADQSSMLHRIADTRKIVTGLSRLLGPKNDAVKGLRKRLADLQQLQRMEERSSRRGHPHPGREVGAGSRTLMARTEVSMYMSDVHDHILTMLNQLGAGEGRLSEIHFSYLSRIDNENRKFRQGTDGVILVLATVTVAVLCMQFTTSLFSINVKVPHNRRDTPGGPYWWYMGIVLFLCCIPPSVYSYVRFLYRQSKRKLANKKAAR</sequence>
<dbReference type="OrthoDB" id="29879at2759"/>
<accession>A0A5C3ET44</accession>
<evidence type="ECO:0000256" key="2">
    <source>
        <dbReference type="SAM" id="Phobius"/>
    </source>
</evidence>
<evidence type="ECO:0000313" key="3">
    <source>
        <dbReference type="EMBL" id="SPO34696.1"/>
    </source>
</evidence>
<feature type="region of interest" description="Disordered" evidence="1">
    <location>
        <begin position="1"/>
        <end position="263"/>
    </location>
</feature>
<feature type="compositionally biased region" description="Basic and acidic residues" evidence="1">
    <location>
        <begin position="953"/>
        <end position="965"/>
    </location>
</feature>
<dbReference type="InterPro" id="IPR045861">
    <property type="entry name" value="CorA_cytoplasmic_dom"/>
</dbReference>
<gene>
    <name evidence="3" type="ORF">PSFLO_00167</name>
</gene>
<feature type="compositionally biased region" description="Low complexity" evidence="1">
    <location>
        <begin position="23"/>
        <end position="38"/>
    </location>
</feature>
<feature type="compositionally biased region" description="Basic residues" evidence="1">
    <location>
        <begin position="526"/>
        <end position="546"/>
    </location>
</feature>
<dbReference type="GO" id="GO:0015095">
    <property type="term" value="F:magnesium ion transmembrane transporter activity"/>
    <property type="evidence" value="ECO:0007669"/>
    <property type="project" value="InterPro"/>
</dbReference>
<feature type="transmembrane region" description="Helical" evidence="2">
    <location>
        <begin position="1491"/>
        <end position="1512"/>
    </location>
</feature>
<dbReference type="GO" id="GO:0016020">
    <property type="term" value="C:membrane"/>
    <property type="evidence" value="ECO:0007669"/>
    <property type="project" value="TreeGrafter"/>
</dbReference>
<feature type="compositionally biased region" description="Acidic residues" evidence="1">
    <location>
        <begin position="232"/>
        <end position="249"/>
    </location>
</feature>
<feature type="region of interest" description="Disordered" evidence="1">
    <location>
        <begin position="1209"/>
        <end position="1249"/>
    </location>
</feature>
<keyword evidence="4" id="KW-1185">Reference proteome</keyword>
<keyword evidence="2" id="KW-0472">Membrane</keyword>
<dbReference type="SUPFAM" id="SSF143865">
    <property type="entry name" value="CorA soluble domain-like"/>
    <property type="match status" value="2"/>
</dbReference>
<dbReference type="Gene3D" id="1.20.58.340">
    <property type="entry name" value="Magnesium transport protein CorA, transmembrane region"/>
    <property type="match status" value="1"/>
</dbReference>
<dbReference type="CDD" id="cd12829">
    <property type="entry name" value="Alr1p-like"/>
    <property type="match status" value="1"/>
</dbReference>
<evidence type="ECO:0000256" key="1">
    <source>
        <dbReference type="SAM" id="MobiDB-lite"/>
    </source>
</evidence>